<proteinExistence type="predicted"/>
<accession>A0ACC1LP55</accession>
<gene>
    <name evidence="1" type="ORF">H4S07_000840</name>
</gene>
<dbReference type="EMBL" id="JANBUP010000082">
    <property type="protein sequence ID" value="KAJ2813236.1"/>
    <property type="molecule type" value="Genomic_DNA"/>
</dbReference>
<dbReference type="Proteomes" id="UP001140096">
    <property type="component" value="Unassembled WGS sequence"/>
</dbReference>
<comment type="caution">
    <text evidence="1">The sequence shown here is derived from an EMBL/GenBank/DDBJ whole genome shotgun (WGS) entry which is preliminary data.</text>
</comment>
<reference evidence="1" key="1">
    <citation type="submission" date="2022-07" db="EMBL/GenBank/DDBJ databases">
        <title>Phylogenomic reconstructions and comparative analyses of Kickxellomycotina fungi.</title>
        <authorList>
            <person name="Reynolds N.K."/>
            <person name="Stajich J.E."/>
            <person name="Barry K."/>
            <person name="Grigoriev I.V."/>
            <person name="Crous P."/>
            <person name="Smith M.E."/>
        </authorList>
    </citation>
    <scope>NUCLEOTIDE SEQUENCE</scope>
    <source>
        <strain evidence="1">CBS 102833</strain>
    </source>
</reference>
<protein>
    <submittedName>
        <fullName evidence="1">Uncharacterized protein</fullName>
    </submittedName>
</protein>
<evidence type="ECO:0000313" key="1">
    <source>
        <dbReference type="EMBL" id="KAJ2813236.1"/>
    </source>
</evidence>
<sequence length="236" mass="26205">MTILKLIQPLDSEQQALTQDVADMVAQLMEEHRSAALPSWDQGADVMDDATELHPDLPMQQSDTLTDPGTSTLKAGHGIGNSALLEDTLDEVKKWILWQSLDNEKAMYGPIRAFIKYVALVVQEKLISLPAPTSNSNLVHCLILPSTDTDYTPPDSENSMCIDMGLAGAKLGDLVDVESSSLSYHDLLSMIEAKVKENDRDFKEAFKQLLVYMRQMYQQQPHLCFAWGITIGGHDI</sequence>
<name>A0ACC1LP55_9FUNG</name>
<organism evidence="1 2">
    <name type="scientific">Coemansia furcata</name>
    <dbReference type="NCBI Taxonomy" id="417177"/>
    <lineage>
        <taxon>Eukaryota</taxon>
        <taxon>Fungi</taxon>
        <taxon>Fungi incertae sedis</taxon>
        <taxon>Zoopagomycota</taxon>
        <taxon>Kickxellomycotina</taxon>
        <taxon>Kickxellomycetes</taxon>
        <taxon>Kickxellales</taxon>
        <taxon>Kickxellaceae</taxon>
        <taxon>Coemansia</taxon>
    </lineage>
</organism>
<evidence type="ECO:0000313" key="2">
    <source>
        <dbReference type="Proteomes" id="UP001140096"/>
    </source>
</evidence>
<keyword evidence="2" id="KW-1185">Reference proteome</keyword>